<dbReference type="Proteomes" id="UP000315891">
    <property type="component" value="Chromosome"/>
</dbReference>
<evidence type="ECO:0000259" key="8">
    <source>
        <dbReference type="Pfam" id="PF01494"/>
    </source>
</evidence>
<dbReference type="Pfam" id="PF01494">
    <property type="entry name" value="FAD_binding_3"/>
    <property type="match status" value="1"/>
</dbReference>
<dbReference type="InterPro" id="IPR002938">
    <property type="entry name" value="FAD-bd"/>
</dbReference>
<protein>
    <submittedName>
        <fullName evidence="9">2-octaprenyl-6-methoxyphenyl hydroxylase</fullName>
        <ecNumber evidence="9">1.14.13.-</ecNumber>
    </submittedName>
</protein>
<dbReference type="InterPro" id="IPR051205">
    <property type="entry name" value="UbiH/COQ6_monooxygenase"/>
</dbReference>
<comment type="cofactor">
    <cofactor evidence="1">
        <name>FAD</name>
        <dbReference type="ChEBI" id="CHEBI:57692"/>
    </cofactor>
</comment>
<gene>
    <name evidence="9" type="primary">ubiH</name>
    <name evidence="9" type="synonym">visB</name>
    <name evidence="9" type="ORF">FNZ56_12400</name>
</gene>
<dbReference type="OrthoDB" id="9769565at2"/>
<dbReference type="InterPro" id="IPR036188">
    <property type="entry name" value="FAD/NAD-bd_sf"/>
</dbReference>
<name>A0A516V7W6_9GAMM</name>
<dbReference type="PANTHER" id="PTHR43876">
    <property type="entry name" value="UBIQUINONE BIOSYNTHESIS MONOOXYGENASE COQ6, MITOCHONDRIAL"/>
    <property type="match status" value="1"/>
</dbReference>
<evidence type="ECO:0000313" key="10">
    <source>
        <dbReference type="Proteomes" id="UP000315891"/>
    </source>
</evidence>
<evidence type="ECO:0000256" key="3">
    <source>
        <dbReference type="ARBA" id="ARBA00005349"/>
    </source>
</evidence>
<evidence type="ECO:0000256" key="4">
    <source>
        <dbReference type="ARBA" id="ARBA00022630"/>
    </source>
</evidence>
<comment type="pathway">
    <text evidence="2">Cofactor biosynthesis; ubiquinone biosynthesis.</text>
</comment>
<organism evidence="9 10">
    <name type="scientific">Pseudoluteimonas lycopersici</name>
    <dbReference type="NCBI Taxonomy" id="1324796"/>
    <lineage>
        <taxon>Bacteria</taxon>
        <taxon>Pseudomonadati</taxon>
        <taxon>Pseudomonadota</taxon>
        <taxon>Gammaproteobacteria</taxon>
        <taxon>Lysobacterales</taxon>
        <taxon>Lysobacteraceae</taxon>
        <taxon>Pseudoluteimonas</taxon>
    </lineage>
</organism>
<keyword evidence="5" id="KW-0274">FAD</keyword>
<dbReference type="InterPro" id="IPR010971">
    <property type="entry name" value="UbiH/COQ6"/>
</dbReference>
<keyword evidence="10" id="KW-1185">Reference proteome</keyword>
<evidence type="ECO:0000256" key="1">
    <source>
        <dbReference type="ARBA" id="ARBA00001974"/>
    </source>
</evidence>
<dbReference type="GO" id="GO:0071949">
    <property type="term" value="F:FAD binding"/>
    <property type="evidence" value="ECO:0007669"/>
    <property type="project" value="InterPro"/>
</dbReference>
<dbReference type="PRINTS" id="PR00420">
    <property type="entry name" value="RNGMNOXGNASE"/>
</dbReference>
<dbReference type="GO" id="GO:0006744">
    <property type="term" value="P:ubiquinone biosynthetic process"/>
    <property type="evidence" value="ECO:0007669"/>
    <property type="project" value="UniProtKB-UniPathway"/>
</dbReference>
<keyword evidence="6 9" id="KW-0560">Oxidoreductase</keyword>
<proteinExistence type="inferred from homology"/>
<reference evidence="9 10" key="1">
    <citation type="submission" date="2019-07" db="EMBL/GenBank/DDBJ databases">
        <title>Lysobacter weifangensis sp. nov., isolated from bensulfuron-methyl contaminated farmland soil.</title>
        <authorList>
            <person name="Zhao H."/>
        </authorList>
    </citation>
    <scope>NUCLEOTIDE SEQUENCE [LARGE SCALE GENOMIC DNA]</scope>
    <source>
        <strain evidence="9 10">CC-Bw-6</strain>
    </source>
</reference>
<dbReference type="AlphaFoldDB" id="A0A516V7W6"/>
<dbReference type="GO" id="GO:0008681">
    <property type="term" value="F:2-octaprenyl-6-methoxyphenol hydroxylase activity"/>
    <property type="evidence" value="ECO:0007669"/>
    <property type="project" value="TreeGrafter"/>
</dbReference>
<dbReference type="NCBIfam" id="TIGR01988">
    <property type="entry name" value="Ubi-OHases"/>
    <property type="match status" value="1"/>
</dbReference>
<evidence type="ECO:0000256" key="6">
    <source>
        <dbReference type="ARBA" id="ARBA00023002"/>
    </source>
</evidence>
<feature type="domain" description="FAD-binding" evidence="8">
    <location>
        <begin position="13"/>
        <end position="353"/>
    </location>
</feature>
<evidence type="ECO:0000256" key="2">
    <source>
        <dbReference type="ARBA" id="ARBA00004749"/>
    </source>
</evidence>
<keyword evidence="7" id="KW-0503">Monooxygenase</keyword>
<dbReference type="RefSeq" id="WP_143880135.1">
    <property type="nucleotide sequence ID" value="NZ_BAABLZ010000001.1"/>
</dbReference>
<dbReference type="SUPFAM" id="SSF51905">
    <property type="entry name" value="FAD/NAD(P)-binding domain"/>
    <property type="match status" value="1"/>
</dbReference>
<accession>A0A516V7W6</accession>
<evidence type="ECO:0000256" key="5">
    <source>
        <dbReference type="ARBA" id="ARBA00022827"/>
    </source>
</evidence>
<dbReference type="EC" id="1.14.13.-" evidence="9"/>
<keyword evidence="4" id="KW-0285">Flavoprotein</keyword>
<dbReference type="NCBIfam" id="NF004356">
    <property type="entry name" value="PRK05732.1"/>
    <property type="match status" value="1"/>
</dbReference>
<dbReference type="EMBL" id="CP041742">
    <property type="protein sequence ID" value="QDQ74626.1"/>
    <property type="molecule type" value="Genomic_DNA"/>
</dbReference>
<evidence type="ECO:0000313" key="9">
    <source>
        <dbReference type="EMBL" id="QDQ74626.1"/>
    </source>
</evidence>
<dbReference type="PANTHER" id="PTHR43876:SF8">
    <property type="entry name" value="2-OCTAPRENYL-6-METHOXYPHENOL HYDROXYLASE"/>
    <property type="match status" value="1"/>
</dbReference>
<dbReference type="UniPathway" id="UPA00232"/>
<comment type="similarity">
    <text evidence="3">Belongs to the UbiH/COQ6 family.</text>
</comment>
<sequence>MPPHDLANSGHHDVVIVGGGLVGASLALALERSGLDVVMVEATPAARLPEVFDQRNLSLAEASVNALDALGVLPALRAPSGEIRRIHVSRNGDFGRVLLRAGDYGREAFGRVVVARDLGDALETRLQALPNLQRYRPARFLGLGESDPGWRRIRISDESGERMLSTRLLVAADGADSAVRNALGIGAQRHDYGQRLFVARLRSERAPDGTAYERFGEHGPTALLPRGDRHYGLVHAVAEDEAGEVAALDDAAFLARVQRAFGWRAGRFLEVGPRSAYPAQRIVADALHAPRVVLVGNAAQSLHPVGAQGFNLGLRDALTLAEMLEAEGIEAAGDGLLERYAARRREDRERTLAFSDGLARFTSNEDLSALRAFGWFAVDRSPSLQARLVGGAMGYRGDVPELCRGRA</sequence>
<evidence type="ECO:0000256" key="7">
    <source>
        <dbReference type="ARBA" id="ARBA00023033"/>
    </source>
</evidence>
<dbReference type="Gene3D" id="3.50.50.60">
    <property type="entry name" value="FAD/NAD(P)-binding domain"/>
    <property type="match status" value="2"/>
</dbReference>